<reference evidence="1" key="1">
    <citation type="journal article" date="2020" name="J. Eukaryot. Microbiol.">
        <title>De novo Sequencing, Assembly and Annotation of the Transcriptome for the Free-Living Testate Amoeba Arcella intermedia.</title>
        <authorList>
            <person name="Ribeiro G.M."/>
            <person name="Porfirio-Sousa A.L."/>
            <person name="Maurer-Alcala X.X."/>
            <person name="Katz L.A."/>
            <person name="Lahr D.J.G."/>
        </authorList>
    </citation>
    <scope>NUCLEOTIDE SEQUENCE</scope>
</reference>
<proteinExistence type="predicted"/>
<evidence type="ECO:0000313" key="1">
    <source>
        <dbReference type="EMBL" id="NDV39418.1"/>
    </source>
</evidence>
<accession>A0A6B2LRS1</accession>
<protein>
    <submittedName>
        <fullName evidence="1">Uncharacterized protein</fullName>
    </submittedName>
</protein>
<dbReference type="AlphaFoldDB" id="A0A6B2LRS1"/>
<dbReference type="EMBL" id="GIBP01010449">
    <property type="protein sequence ID" value="NDV39418.1"/>
    <property type="molecule type" value="Transcribed_RNA"/>
</dbReference>
<organism evidence="1">
    <name type="scientific">Arcella intermedia</name>
    <dbReference type="NCBI Taxonomy" id="1963864"/>
    <lineage>
        <taxon>Eukaryota</taxon>
        <taxon>Amoebozoa</taxon>
        <taxon>Tubulinea</taxon>
        <taxon>Elardia</taxon>
        <taxon>Arcellinida</taxon>
        <taxon>Sphaerothecina</taxon>
        <taxon>Arcellidae</taxon>
        <taxon>Arcella</taxon>
    </lineage>
</organism>
<name>A0A6B2LRS1_9EUKA</name>
<sequence length="97" mass="11065">MGLLVEFFKGSCRSISFYLGVDIIIVRKVFPISWYNMNMHMFYCLSCFSPILESKSEGCPLEVFLNDGGYLVDSEPEVCDFFFGEVCKSGCLALWED</sequence>